<accession>Q5ZNX5</accession>
<evidence type="ECO:0000256" key="1">
    <source>
        <dbReference type="SAM" id="MobiDB-lite"/>
    </source>
</evidence>
<organism evidence="2 3">
    <name type="scientific">Bracoviriform congregatae</name>
    <dbReference type="NCBI Taxonomy" id="39640"/>
    <lineage>
        <taxon>Viruses</taxon>
        <taxon>Viruses incertae sedis</taxon>
        <taxon>Polydnaviriformidae</taxon>
        <taxon>Bracoviriform</taxon>
    </lineage>
</organism>
<protein>
    <submittedName>
        <fullName evidence="2">Uncharacterized protein</fullName>
    </submittedName>
</protein>
<dbReference type="KEGG" id="vg:3238797"/>
<dbReference type="RefSeq" id="YP_184860.1">
    <property type="nucleotide sequence ID" value="NC_006654.1"/>
</dbReference>
<sequence length="298" mass="32893">MLYIAIVTLLLTNNSISRIQAEETVERRANGHRRKIPMGLVHQEQLFPDRIPGDGRDIILGSQTYQNGMTFNVDPVGPNMFGAYTNHVNQNFKFDGNQAQPNGGGIRYGSSSVQINNHYRTSKGGRNFGGPRGYQSGDSQPKINAPTEKKAQNSTESQAHTAKPNSSKPYITIFYKAFSSPAVRLSLIRAHKLCDKIESLKPIVETGAWNVISEVRLGNEVSEVGCRNEVFGVRACDEIFGVGARNEAQVSRVEAGIEVSEVGAVTIVNNDSINIKLLSLEMETSVVLVWNFFHFTDY</sequence>
<dbReference type="EMBL" id="AJ632325">
    <property type="protein sequence ID" value="CAG17482.1"/>
    <property type="molecule type" value="Genomic_DNA"/>
</dbReference>
<evidence type="ECO:0000313" key="2">
    <source>
        <dbReference type="EMBL" id="CAG17482.1"/>
    </source>
</evidence>
<evidence type="ECO:0000313" key="3">
    <source>
        <dbReference type="Proteomes" id="UP000203537"/>
    </source>
</evidence>
<feature type="region of interest" description="Disordered" evidence="1">
    <location>
        <begin position="118"/>
        <end position="164"/>
    </location>
</feature>
<dbReference type="Proteomes" id="UP000203537">
    <property type="component" value="Genome"/>
</dbReference>
<feature type="compositionally biased region" description="Polar residues" evidence="1">
    <location>
        <begin position="152"/>
        <end position="164"/>
    </location>
</feature>
<dbReference type="GeneID" id="3238797"/>
<reference evidence="2 3" key="1">
    <citation type="journal article" date="2004" name="Science">
        <title>Genome sequence of a polydnavirus: insights into symbiotic virus evolution.</title>
        <authorList>
            <person name="Espagne E."/>
            <person name="Dupuy C."/>
            <person name="Huguet E."/>
            <person name="Cattolico L."/>
            <person name="Provost B."/>
            <person name="Martins N."/>
            <person name="Poirie M."/>
            <person name="Periquet G."/>
            <person name="Drezen J.M."/>
        </authorList>
    </citation>
    <scope>NUCLEOTIDE SEQUENCE [LARGE SCALE GENOMIC DNA]</scope>
</reference>
<gene>
    <name evidence="2" type="ORF">CcBV_23.2</name>
</gene>
<name>Q5ZNX5_9VIRU</name>
<proteinExistence type="predicted"/>